<sequence>MGFLVFPNPHQPRLSGSYTNPERADPTPTSRERNLHQPRGTWDPTPTSRERDSTPTRGTWDSTPTSRERDSTPTRGTWDPTPTRGTWDPTPTRGTLYTKGHCSLRNASIVAN</sequence>
<feature type="compositionally biased region" description="Polar residues" evidence="1">
    <location>
        <begin position="55"/>
        <end position="65"/>
    </location>
</feature>
<protein>
    <submittedName>
        <fullName evidence="2">Uncharacterized protein</fullName>
    </submittedName>
</protein>
<dbReference type="EMBL" id="ML119704">
    <property type="protein sequence ID" value="RPA78969.1"/>
    <property type="molecule type" value="Genomic_DNA"/>
</dbReference>
<feature type="region of interest" description="Disordered" evidence="1">
    <location>
        <begin position="1"/>
        <end position="98"/>
    </location>
</feature>
<name>A0A3N4HZ66_ASCIM</name>
<feature type="compositionally biased region" description="Basic and acidic residues" evidence="1">
    <location>
        <begin position="22"/>
        <end position="35"/>
    </location>
</feature>
<dbReference type="Proteomes" id="UP000275078">
    <property type="component" value="Unassembled WGS sequence"/>
</dbReference>
<evidence type="ECO:0000313" key="3">
    <source>
        <dbReference type="Proteomes" id="UP000275078"/>
    </source>
</evidence>
<dbReference type="OrthoDB" id="6512771at2759"/>
<evidence type="ECO:0000313" key="2">
    <source>
        <dbReference type="EMBL" id="RPA78969.1"/>
    </source>
</evidence>
<dbReference type="AlphaFoldDB" id="A0A3N4HZ66"/>
<evidence type="ECO:0000256" key="1">
    <source>
        <dbReference type="SAM" id="MobiDB-lite"/>
    </source>
</evidence>
<gene>
    <name evidence="2" type="ORF">BJ508DRAFT_308710</name>
</gene>
<proteinExistence type="predicted"/>
<organism evidence="2 3">
    <name type="scientific">Ascobolus immersus RN42</name>
    <dbReference type="NCBI Taxonomy" id="1160509"/>
    <lineage>
        <taxon>Eukaryota</taxon>
        <taxon>Fungi</taxon>
        <taxon>Dikarya</taxon>
        <taxon>Ascomycota</taxon>
        <taxon>Pezizomycotina</taxon>
        <taxon>Pezizomycetes</taxon>
        <taxon>Pezizales</taxon>
        <taxon>Ascobolaceae</taxon>
        <taxon>Ascobolus</taxon>
    </lineage>
</organism>
<keyword evidence="3" id="KW-1185">Reference proteome</keyword>
<reference evidence="2 3" key="1">
    <citation type="journal article" date="2018" name="Nat. Ecol. Evol.">
        <title>Pezizomycetes genomes reveal the molecular basis of ectomycorrhizal truffle lifestyle.</title>
        <authorList>
            <person name="Murat C."/>
            <person name="Payen T."/>
            <person name="Noel B."/>
            <person name="Kuo A."/>
            <person name="Morin E."/>
            <person name="Chen J."/>
            <person name="Kohler A."/>
            <person name="Krizsan K."/>
            <person name="Balestrini R."/>
            <person name="Da Silva C."/>
            <person name="Montanini B."/>
            <person name="Hainaut M."/>
            <person name="Levati E."/>
            <person name="Barry K.W."/>
            <person name="Belfiori B."/>
            <person name="Cichocki N."/>
            <person name="Clum A."/>
            <person name="Dockter R.B."/>
            <person name="Fauchery L."/>
            <person name="Guy J."/>
            <person name="Iotti M."/>
            <person name="Le Tacon F."/>
            <person name="Lindquist E.A."/>
            <person name="Lipzen A."/>
            <person name="Malagnac F."/>
            <person name="Mello A."/>
            <person name="Molinier V."/>
            <person name="Miyauchi S."/>
            <person name="Poulain J."/>
            <person name="Riccioni C."/>
            <person name="Rubini A."/>
            <person name="Sitrit Y."/>
            <person name="Splivallo R."/>
            <person name="Traeger S."/>
            <person name="Wang M."/>
            <person name="Zifcakova L."/>
            <person name="Wipf D."/>
            <person name="Zambonelli A."/>
            <person name="Paolocci F."/>
            <person name="Nowrousian M."/>
            <person name="Ottonello S."/>
            <person name="Baldrian P."/>
            <person name="Spatafora J.W."/>
            <person name="Henrissat B."/>
            <person name="Nagy L.G."/>
            <person name="Aury J.M."/>
            <person name="Wincker P."/>
            <person name="Grigoriev I.V."/>
            <person name="Bonfante P."/>
            <person name="Martin F.M."/>
        </authorList>
    </citation>
    <scope>NUCLEOTIDE SEQUENCE [LARGE SCALE GENOMIC DNA]</scope>
    <source>
        <strain evidence="2 3">RN42</strain>
    </source>
</reference>
<accession>A0A3N4HZ66</accession>